<dbReference type="PANTHER" id="PTHR42831:SF1">
    <property type="entry name" value="FE-S PROTEIN MATURATION AUXILIARY FACTOR YITW"/>
    <property type="match status" value="1"/>
</dbReference>
<name>A0ABT9V2J4_9BACL</name>
<evidence type="ECO:0000313" key="2">
    <source>
        <dbReference type="EMBL" id="MDQ0155165.1"/>
    </source>
</evidence>
<proteinExistence type="predicted"/>
<keyword evidence="3" id="KW-1185">Reference proteome</keyword>
<dbReference type="PANTHER" id="PTHR42831">
    <property type="entry name" value="FE-S PROTEIN MATURATION AUXILIARY FACTOR YITW"/>
    <property type="match status" value="1"/>
</dbReference>
<dbReference type="InterPro" id="IPR034904">
    <property type="entry name" value="FSCA_dom_sf"/>
</dbReference>
<dbReference type="SUPFAM" id="SSF117916">
    <property type="entry name" value="Fe-S cluster assembly (FSCA) domain-like"/>
    <property type="match status" value="1"/>
</dbReference>
<dbReference type="Pfam" id="PF01883">
    <property type="entry name" value="FeS_assembly_P"/>
    <property type="match status" value="1"/>
</dbReference>
<feature type="domain" description="MIP18 family-like" evidence="1">
    <location>
        <begin position="11"/>
        <end position="82"/>
    </location>
</feature>
<dbReference type="InterPro" id="IPR052339">
    <property type="entry name" value="Fe-S_Maturation_MIP18"/>
</dbReference>
<accession>A0ABT9V2J4</accession>
<protein>
    <submittedName>
        <fullName evidence="2">Metal-sulfur cluster biosynthetic enzyme</fullName>
    </submittedName>
</protein>
<dbReference type="InterPro" id="IPR002744">
    <property type="entry name" value="MIP18-like"/>
</dbReference>
<dbReference type="EMBL" id="JAUSTU010000005">
    <property type="protein sequence ID" value="MDQ0155165.1"/>
    <property type="molecule type" value="Genomic_DNA"/>
</dbReference>
<dbReference type="Proteomes" id="UP001231362">
    <property type="component" value="Unassembled WGS sequence"/>
</dbReference>
<evidence type="ECO:0000259" key="1">
    <source>
        <dbReference type="Pfam" id="PF01883"/>
    </source>
</evidence>
<dbReference type="RefSeq" id="WP_307149735.1">
    <property type="nucleotide sequence ID" value="NZ_JAUSTU010000005.1"/>
</dbReference>
<organism evidence="2 3">
    <name type="scientific">Anoxybacillus andreesenii</name>
    <dbReference type="NCBI Taxonomy" id="1325932"/>
    <lineage>
        <taxon>Bacteria</taxon>
        <taxon>Bacillati</taxon>
        <taxon>Bacillota</taxon>
        <taxon>Bacilli</taxon>
        <taxon>Bacillales</taxon>
        <taxon>Anoxybacillaceae</taxon>
        <taxon>Anoxybacillus</taxon>
    </lineage>
</organism>
<evidence type="ECO:0000313" key="3">
    <source>
        <dbReference type="Proteomes" id="UP001231362"/>
    </source>
</evidence>
<reference evidence="2 3" key="1">
    <citation type="submission" date="2023-07" db="EMBL/GenBank/DDBJ databases">
        <title>Genomic Encyclopedia of Type Strains, Phase IV (KMG-IV): sequencing the most valuable type-strain genomes for metagenomic binning, comparative biology and taxonomic classification.</title>
        <authorList>
            <person name="Goeker M."/>
        </authorList>
    </citation>
    <scope>NUCLEOTIDE SEQUENCE [LARGE SCALE GENOMIC DNA]</scope>
    <source>
        <strain evidence="2 3">DSM 23948</strain>
    </source>
</reference>
<sequence length="105" mass="11985">MNLQEQVALIEKIRTNLKRVYDPELNINVVDLGLIYDISLLEDRIAAITMTLTTPGCPLHDSIVSGVRYCVEEMEEIDEVDVQLVWEPAWTPERMTEDGLRAIGR</sequence>
<dbReference type="Gene3D" id="3.30.300.130">
    <property type="entry name" value="Fe-S cluster assembly (FSCA)"/>
    <property type="match status" value="1"/>
</dbReference>
<comment type="caution">
    <text evidence="2">The sequence shown here is derived from an EMBL/GenBank/DDBJ whole genome shotgun (WGS) entry which is preliminary data.</text>
</comment>
<gene>
    <name evidence="2" type="ORF">J2S07_001469</name>
</gene>